<reference evidence="1" key="1">
    <citation type="journal article" date="2023" name="Mol. Biol. Evol.">
        <title>Third-Generation Sequencing Reveals the Adaptive Role of the Epigenome in Three Deep-Sea Polychaetes.</title>
        <authorList>
            <person name="Perez M."/>
            <person name="Aroh O."/>
            <person name="Sun Y."/>
            <person name="Lan Y."/>
            <person name="Juniper S.K."/>
            <person name="Young C.R."/>
            <person name="Angers B."/>
            <person name="Qian P.Y."/>
        </authorList>
    </citation>
    <scope>NUCLEOTIDE SEQUENCE</scope>
    <source>
        <strain evidence="1">R07B-5</strain>
    </source>
</reference>
<gene>
    <name evidence="1" type="ORF">NP493_445g04008</name>
</gene>
<evidence type="ECO:0000313" key="1">
    <source>
        <dbReference type="EMBL" id="KAK2180396.1"/>
    </source>
</evidence>
<proteinExistence type="predicted"/>
<keyword evidence="2" id="KW-1185">Reference proteome</keyword>
<dbReference type="Proteomes" id="UP001209878">
    <property type="component" value="Unassembled WGS sequence"/>
</dbReference>
<dbReference type="AlphaFoldDB" id="A0AAD9KZS2"/>
<protein>
    <submittedName>
        <fullName evidence="1">Uncharacterized protein</fullName>
    </submittedName>
</protein>
<organism evidence="1 2">
    <name type="scientific">Ridgeia piscesae</name>
    <name type="common">Tubeworm</name>
    <dbReference type="NCBI Taxonomy" id="27915"/>
    <lineage>
        <taxon>Eukaryota</taxon>
        <taxon>Metazoa</taxon>
        <taxon>Spiralia</taxon>
        <taxon>Lophotrochozoa</taxon>
        <taxon>Annelida</taxon>
        <taxon>Polychaeta</taxon>
        <taxon>Sedentaria</taxon>
        <taxon>Canalipalpata</taxon>
        <taxon>Sabellida</taxon>
        <taxon>Siboglinidae</taxon>
        <taxon>Ridgeia</taxon>
    </lineage>
</organism>
<dbReference type="EMBL" id="JAODUO010000445">
    <property type="protein sequence ID" value="KAK2180396.1"/>
    <property type="molecule type" value="Genomic_DNA"/>
</dbReference>
<evidence type="ECO:0000313" key="2">
    <source>
        <dbReference type="Proteomes" id="UP001209878"/>
    </source>
</evidence>
<sequence length="116" mass="12560">MDVSMRSRLVSERIVGIFVIDFMRELRRCCMCFRARSPPLSTAYLGIGHGPGGMGTVTSRCGGCSAQPNLHPGAAGETRSATVATPSACGLHRQVTPPYIAQGRGNKDHFDRYMML</sequence>
<name>A0AAD9KZS2_RIDPI</name>
<accession>A0AAD9KZS2</accession>
<comment type="caution">
    <text evidence="1">The sequence shown here is derived from an EMBL/GenBank/DDBJ whole genome shotgun (WGS) entry which is preliminary data.</text>
</comment>